<dbReference type="EMBL" id="KN835171">
    <property type="protein sequence ID" value="KIK45547.1"/>
    <property type="molecule type" value="Genomic_DNA"/>
</dbReference>
<proteinExistence type="predicted"/>
<evidence type="ECO:0000313" key="1">
    <source>
        <dbReference type="EMBL" id="KIK45547.1"/>
    </source>
</evidence>
<protein>
    <submittedName>
        <fullName evidence="1">Unplaced genomic scaffold CY34scaffold_40, whole genome shotgun sequence</fullName>
    </submittedName>
</protein>
<keyword evidence="2" id="KW-1185">Reference proteome</keyword>
<name>A0A0D0BHJ7_9AGAM</name>
<gene>
    <name evidence="1" type="ORF">CY34DRAFT_801479</name>
</gene>
<evidence type="ECO:0000313" key="2">
    <source>
        <dbReference type="Proteomes" id="UP000054485"/>
    </source>
</evidence>
<sequence>MILGQPPFQEACRVCKLEFKNVPVIDSVPLVLCDTVGYISYSFQTLLLSSSHSLLCPRGLI</sequence>
<dbReference type="AlphaFoldDB" id="A0A0D0BHJ7"/>
<reference evidence="2" key="2">
    <citation type="submission" date="2015-01" db="EMBL/GenBank/DDBJ databases">
        <title>Evolutionary Origins and Diversification of the Mycorrhizal Mutualists.</title>
        <authorList>
            <consortium name="DOE Joint Genome Institute"/>
            <consortium name="Mycorrhizal Genomics Consortium"/>
            <person name="Kohler A."/>
            <person name="Kuo A."/>
            <person name="Nagy L.G."/>
            <person name="Floudas D."/>
            <person name="Copeland A."/>
            <person name="Barry K.W."/>
            <person name="Cichocki N."/>
            <person name="Veneault-Fourrey C."/>
            <person name="LaButti K."/>
            <person name="Lindquist E.A."/>
            <person name="Lipzen A."/>
            <person name="Lundell T."/>
            <person name="Morin E."/>
            <person name="Murat C."/>
            <person name="Riley R."/>
            <person name="Ohm R."/>
            <person name="Sun H."/>
            <person name="Tunlid A."/>
            <person name="Henrissat B."/>
            <person name="Grigoriev I.V."/>
            <person name="Hibbett D.S."/>
            <person name="Martin F."/>
        </authorList>
    </citation>
    <scope>NUCLEOTIDE SEQUENCE [LARGE SCALE GENOMIC DNA]</scope>
    <source>
        <strain evidence="2">UH-Slu-Lm8-n1</strain>
    </source>
</reference>
<dbReference type="HOGENOM" id="CLU_2924271_0_0_1"/>
<dbReference type="Proteomes" id="UP000054485">
    <property type="component" value="Unassembled WGS sequence"/>
</dbReference>
<accession>A0A0D0BHJ7</accession>
<organism evidence="1 2">
    <name type="scientific">Suillus luteus UH-Slu-Lm8-n1</name>
    <dbReference type="NCBI Taxonomy" id="930992"/>
    <lineage>
        <taxon>Eukaryota</taxon>
        <taxon>Fungi</taxon>
        <taxon>Dikarya</taxon>
        <taxon>Basidiomycota</taxon>
        <taxon>Agaricomycotina</taxon>
        <taxon>Agaricomycetes</taxon>
        <taxon>Agaricomycetidae</taxon>
        <taxon>Boletales</taxon>
        <taxon>Suillineae</taxon>
        <taxon>Suillaceae</taxon>
        <taxon>Suillus</taxon>
    </lineage>
</organism>
<reference evidence="1 2" key="1">
    <citation type="submission" date="2014-04" db="EMBL/GenBank/DDBJ databases">
        <authorList>
            <consortium name="DOE Joint Genome Institute"/>
            <person name="Kuo A."/>
            <person name="Ruytinx J."/>
            <person name="Rineau F."/>
            <person name="Colpaert J."/>
            <person name="Kohler A."/>
            <person name="Nagy L.G."/>
            <person name="Floudas D."/>
            <person name="Copeland A."/>
            <person name="Barry K.W."/>
            <person name="Cichocki N."/>
            <person name="Veneault-Fourrey C."/>
            <person name="LaButti K."/>
            <person name="Lindquist E.A."/>
            <person name="Lipzen A."/>
            <person name="Lundell T."/>
            <person name="Morin E."/>
            <person name="Murat C."/>
            <person name="Sun H."/>
            <person name="Tunlid A."/>
            <person name="Henrissat B."/>
            <person name="Grigoriev I.V."/>
            <person name="Hibbett D.S."/>
            <person name="Martin F."/>
            <person name="Nordberg H.P."/>
            <person name="Cantor M.N."/>
            <person name="Hua S.X."/>
        </authorList>
    </citation>
    <scope>NUCLEOTIDE SEQUENCE [LARGE SCALE GENOMIC DNA]</scope>
    <source>
        <strain evidence="1 2">UH-Slu-Lm8-n1</strain>
    </source>
</reference>